<dbReference type="Proteomes" id="UP001054902">
    <property type="component" value="Unassembled WGS sequence"/>
</dbReference>
<sequence length="106" mass="12163">MGKEMYSQPIPFSHTLWHVLVLHSNTSFLMEPSSLTRETVCLTTSLSMRLRTIHHPRPRQRTIGINTPERLGLEATMVSQNFAQQILTKSKRKEFGLPNPFNDEGD</sequence>
<keyword evidence="1" id="KW-0963">Cytoplasm</keyword>
<gene>
    <name evidence="5" type="ORF">CTEN210_17707</name>
</gene>
<proteinExistence type="predicted"/>
<reference evidence="5 6" key="1">
    <citation type="journal article" date="2021" name="Sci. Rep.">
        <title>The genome of the diatom Chaetoceros tenuissimus carries an ancient integrated fragment of an extant virus.</title>
        <authorList>
            <person name="Hongo Y."/>
            <person name="Kimura K."/>
            <person name="Takaki Y."/>
            <person name="Yoshida Y."/>
            <person name="Baba S."/>
            <person name="Kobayashi G."/>
            <person name="Nagasaki K."/>
            <person name="Hano T."/>
            <person name="Tomaru Y."/>
        </authorList>
    </citation>
    <scope>NUCLEOTIDE SEQUENCE [LARGE SCALE GENOMIC DNA]</scope>
    <source>
        <strain evidence="5 6">NIES-3715</strain>
    </source>
</reference>
<dbReference type="AlphaFoldDB" id="A0AAD3HFC2"/>
<keyword evidence="2" id="KW-0396">Initiation factor</keyword>
<dbReference type="GO" id="GO:0003743">
    <property type="term" value="F:translation initiation factor activity"/>
    <property type="evidence" value="ECO:0007669"/>
    <property type="project" value="UniProtKB-KW"/>
</dbReference>
<dbReference type="Pfam" id="PF05091">
    <property type="entry name" value="eIF-3_zeta"/>
    <property type="match status" value="1"/>
</dbReference>
<evidence type="ECO:0000256" key="4">
    <source>
        <dbReference type="ARBA" id="ARBA00022917"/>
    </source>
</evidence>
<keyword evidence="4" id="KW-0648">Protein biosynthesis</keyword>
<evidence type="ECO:0000256" key="2">
    <source>
        <dbReference type="ARBA" id="ARBA00022540"/>
    </source>
</evidence>
<name>A0AAD3HFC2_9STRA</name>
<dbReference type="EMBL" id="BLLK01000072">
    <property type="protein sequence ID" value="GFH61231.1"/>
    <property type="molecule type" value="Genomic_DNA"/>
</dbReference>
<dbReference type="GO" id="GO:0003723">
    <property type="term" value="F:RNA binding"/>
    <property type="evidence" value="ECO:0007669"/>
    <property type="project" value="UniProtKB-KW"/>
</dbReference>
<evidence type="ECO:0000256" key="3">
    <source>
        <dbReference type="ARBA" id="ARBA00022884"/>
    </source>
</evidence>
<evidence type="ECO:0000256" key="1">
    <source>
        <dbReference type="ARBA" id="ARBA00022490"/>
    </source>
</evidence>
<keyword evidence="3" id="KW-0694">RNA-binding</keyword>
<accession>A0AAD3HFC2</accession>
<protein>
    <submittedName>
        <fullName evidence="5">Uncharacterized protein</fullName>
    </submittedName>
</protein>
<keyword evidence="6" id="KW-1185">Reference proteome</keyword>
<organism evidence="5 6">
    <name type="scientific">Chaetoceros tenuissimus</name>
    <dbReference type="NCBI Taxonomy" id="426638"/>
    <lineage>
        <taxon>Eukaryota</taxon>
        <taxon>Sar</taxon>
        <taxon>Stramenopiles</taxon>
        <taxon>Ochrophyta</taxon>
        <taxon>Bacillariophyta</taxon>
        <taxon>Coscinodiscophyceae</taxon>
        <taxon>Chaetocerotophycidae</taxon>
        <taxon>Chaetocerotales</taxon>
        <taxon>Chaetocerotaceae</taxon>
        <taxon>Chaetoceros</taxon>
    </lineage>
</organism>
<comment type="caution">
    <text evidence="5">The sequence shown here is derived from an EMBL/GenBank/DDBJ whole genome shotgun (WGS) entry which is preliminary data.</text>
</comment>
<evidence type="ECO:0000313" key="6">
    <source>
        <dbReference type="Proteomes" id="UP001054902"/>
    </source>
</evidence>
<dbReference type="InterPro" id="IPR007783">
    <property type="entry name" value="eIF3d"/>
</dbReference>
<dbReference type="GO" id="GO:0005852">
    <property type="term" value="C:eukaryotic translation initiation factor 3 complex"/>
    <property type="evidence" value="ECO:0007669"/>
    <property type="project" value="InterPro"/>
</dbReference>
<evidence type="ECO:0000313" key="5">
    <source>
        <dbReference type="EMBL" id="GFH61231.1"/>
    </source>
</evidence>